<sequence>MENHPTRKLVFAIIRIIISAVIAVALVKFAFFPDQQPKEPLHGQGNFVLPTVTPIRGDIKNDSKFDAVVLRDAAKAIKSTAEGEIVHFFVADGASVEQGAPLLQVKTTTVVETAAPVPSIGDDGELPEVQPQSVEQTSYNNVLAPATGTVNFDAMLKQHVTFNDPLGAIVLATFHANVSVTPDQLYALQSIPSEAEVVIANGPAPFMCTNLRTISTTIVGQSPDGGNQNSSPQLVCDIPADQTVFDGIKATLNIAGEEVNDALLLPVTAVEGRFREGKVYLPADDFGGEPTPVVVQLGINDGQLVVITEGLDEDSEVLEFVPRKSDDEHNSEKNMPMGY</sequence>
<keyword evidence="1" id="KW-1133">Transmembrane helix</keyword>
<proteinExistence type="predicted"/>
<feature type="transmembrane region" description="Helical" evidence="1">
    <location>
        <begin position="12"/>
        <end position="32"/>
    </location>
</feature>
<protein>
    <submittedName>
        <fullName evidence="2">Efflux RND transporter periplasmic adaptor subunit</fullName>
    </submittedName>
</protein>
<reference evidence="2 3" key="1">
    <citation type="submission" date="2020-03" db="EMBL/GenBank/DDBJ databases">
        <title>Complete genome of Arcanobacterium buesumensis sp. nov. strain 2701.</title>
        <authorList>
            <person name="Borowiak M."/>
            <person name="Alssahen M."/>
            <person name="Laemmler C."/>
            <person name="Malorny B."/>
            <person name="Hassan A."/>
            <person name="Prenger-Berninghoff E."/>
            <person name="Ploetz M."/>
            <person name="Abdulmawjood A."/>
        </authorList>
    </citation>
    <scope>NUCLEOTIDE SEQUENCE [LARGE SCALE GENOMIC DNA]</scope>
    <source>
        <strain evidence="2 3">2701</strain>
    </source>
</reference>
<evidence type="ECO:0000256" key="1">
    <source>
        <dbReference type="SAM" id="Phobius"/>
    </source>
</evidence>
<dbReference type="Proteomes" id="UP000502298">
    <property type="component" value="Chromosome"/>
</dbReference>
<evidence type="ECO:0000313" key="2">
    <source>
        <dbReference type="EMBL" id="QJC21455.1"/>
    </source>
</evidence>
<organism evidence="2 3">
    <name type="scientific">Arcanobacterium buesumense</name>
    <dbReference type="NCBI Taxonomy" id="2722751"/>
    <lineage>
        <taxon>Bacteria</taxon>
        <taxon>Bacillati</taxon>
        <taxon>Actinomycetota</taxon>
        <taxon>Actinomycetes</taxon>
        <taxon>Actinomycetales</taxon>
        <taxon>Actinomycetaceae</taxon>
        <taxon>Arcanobacterium</taxon>
    </lineage>
</organism>
<dbReference type="Gene3D" id="2.40.420.20">
    <property type="match status" value="1"/>
</dbReference>
<gene>
    <name evidence="2" type="ORF">HC352_02250</name>
</gene>
<dbReference type="KEGG" id="arca:HC352_02250"/>
<keyword evidence="1" id="KW-0812">Transmembrane</keyword>
<dbReference type="AlphaFoldDB" id="A0A6H2EIQ6"/>
<name>A0A6H2EIQ6_9ACTO</name>
<accession>A0A6H2EIQ6</accession>
<dbReference type="EMBL" id="CP050804">
    <property type="protein sequence ID" value="QJC21455.1"/>
    <property type="molecule type" value="Genomic_DNA"/>
</dbReference>
<evidence type="ECO:0000313" key="3">
    <source>
        <dbReference type="Proteomes" id="UP000502298"/>
    </source>
</evidence>
<keyword evidence="1" id="KW-0472">Membrane</keyword>
<dbReference type="RefSeq" id="WP_168917396.1">
    <property type="nucleotide sequence ID" value="NZ_CP050804.1"/>
</dbReference>
<keyword evidence="3" id="KW-1185">Reference proteome</keyword>